<evidence type="ECO:0000313" key="3">
    <source>
        <dbReference type="Proteomes" id="UP001365542"/>
    </source>
</evidence>
<name>A0AAV9WY91_9PEZI</name>
<dbReference type="EMBL" id="JAVHJO010000013">
    <property type="protein sequence ID" value="KAK6530078.1"/>
    <property type="molecule type" value="Genomic_DNA"/>
</dbReference>
<accession>A0AAV9WY91</accession>
<protein>
    <submittedName>
        <fullName evidence="2">Uncharacterized protein</fullName>
    </submittedName>
</protein>
<reference evidence="2 3" key="1">
    <citation type="submission" date="2019-10" db="EMBL/GenBank/DDBJ databases">
        <authorList>
            <person name="Palmer J.M."/>
        </authorList>
    </citation>
    <scope>NUCLEOTIDE SEQUENCE [LARGE SCALE GENOMIC DNA]</scope>
    <source>
        <strain evidence="2 3">TWF694</strain>
    </source>
</reference>
<feature type="region of interest" description="Disordered" evidence="1">
    <location>
        <begin position="210"/>
        <end position="239"/>
    </location>
</feature>
<feature type="compositionally biased region" description="Low complexity" evidence="1">
    <location>
        <begin position="210"/>
        <end position="223"/>
    </location>
</feature>
<dbReference type="Proteomes" id="UP001365542">
    <property type="component" value="Unassembled WGS sequence"/>
</dbReference>
<keyword evidence="3" id="KW-1185">Reference proteome</keyword>
<sequence length="520" mass="57703">MLETLSSHRQPLLSASSIPTSSIPTSILISKDSFVARPNSTLRVELPVLQSITMDSKIYPIIEVDEPAEDKKSSRRQPQHQPFVPGSPESPSEKKPDTTLLSVPGEAGIVPLNTPIKRIFDAYAFTPSRLIPRDKYTDKPSLWPPPSIKPCDFVPTPPELYEQYSSGHPSLSRAQSTTSVKTESELKRSVSTKETKSGIGKSLLGLKSAASESTTLTSESSSDLKLESQNVAPKSSVRRPLYRAKTLPIENHSPQRVSLVASGIKLPLNWGRSGPSTPPPKPFHTRLCDGCNRYLTMTKTQYICNDTECQKRICDRCYNMWLDSRYRGEVVNPERLQKAHTAAEFRERCAKGMLLDKRISMEEKAKYVGEASRFEVGYPFVKPGRSLEVGCRAELSRTKLFDLKSLKELFGKEGVEMTLRASSKTKESSITAKAGPGRFQRLPWAHVEPFDPVWGWDYAIEKRRAAAAGRAEPALPRVDYQPPTFIPPPPSPARTIVSTSSITIESSRAQTPTTVSSFDL</sequence>
<feature type="region of interest" description="Disordered" evidence="1">
    <location>
        <begin position="159"/>
        <end position="194"/>
    </location>
</feature>
<evidence type="ECO:0000313" key="2">
    <source>
        <dbReference type="EMBL" id="KAK6530078.1"/>
    </source>
</evidence>
<feature type="region of interest" description="Disordered" evidence="1">
    <location>
        <begin position="67"/>
        <end position="101"/>
    </location>
</feature>
<dbReference type="AlphaFoldDB" id="A0AAV9WY91"/>
<gene>
    <name evidence="2" type="ORF">TWF694_003450</name>
</gene>
<evidence type="ECO:0000256" key="1">
    <source>
        <dbReference type="SAM" id="MobiDB-lite"/>
    </source>
</evidence>
<comment type="caution">
    <text evidence="2">The sequence shown here is derived from an EMBL/GenBank/DDBJ whole genome shotgun (WGS) entry which is preliminary data.</text>
</comment>
<feature type="compositionally biased region" description="Polar residues" evidence="1">
    <location>
        <begin position="163"/>
        <end position="181"/>
    </location>
</feature>
<proteinExistence type="predicted"/>
<feature type="compositionally biased region" description="Basic and acidic residues" evidence="1">
    <location>
        <begin position="182"/>
        <end position="194"/>
    </location>
</feature>
<organism evidence="2 3">
    <name type="scientific">Orbilia ellipsospora</name>
    <dbReference type="NCBI Taxonomy" id="2528407"/>
    <lineage>
        <taxon>Eukaryota</taxon>
        <taxon>Fungi</taxon>
        <taxon>Dikarya</taxon>
        <taxon>Ascomycota</taxon>
        <taxon>Pezizomycotina</taxon>
        <taxon>Orbiliomycetes</taxon>
        <taxon>Orbiliales</taxon>
        <taxon>Orbiliaceae</taxon>
        <taxon>Orbilia</taxon>
    </lineage>
</organism>